<sequence length="100" mass="12251">MNEYQINDFYKNDFPIWLKKISLFRSDNHNPDWLISPEDIGLVTSEYKKHVFSLLVFYNFLIHLFMHHHFGQQRYLQEYPNLVPYRNITNTLHGLDPFLY</sequence>
<dbReference type="AlphaFoldDB" id="A0A383CGV3"/>
<protein>
    <submittedName>
        <fullName evidence="2">Uncharacterized protein</fullName>
    </submittedName>
</protein>
<reference evidence="2" key="1">
    <citation type="submission" date="2018-05" db="EMBL/GenBank/DDBJ databases">
        <authorList>
            <person name="Lanie J.A."/>
            <person name="Ng W.-L."/>
            <person name="Kazmierczak K.M."/>
            <person name="Andrzejewski T.M."/>
            <person name="Davidsen T.M."/>
            <person name="Wayne K.J."/>
            <person name="Tettelin H."/>
            <person name="Glass J.I."/>
            <person name="Rusch D."/>
            <person name="Podicherti R."/>
            <person name="Tsui H.-C.T."/>
            <person name="Winkler M.E."/>
        </authorList>
    </citation>
    <scope>NUCLEOTIDE SEQUENCE</scope>
</reference>
<keyword evidence="1" id="KW-0472">Membrane</keyword>
<name>A0A383CGV3_9ZZZZ</name>
<feature type="transmembrane region" description="Helical" evidence="1">
    <location>
        <begin position="50"/>
        <end position="66"/>
    </location>
</feature>
<evidence type="ECO:0000256" key="1">
    <source>
        <dbReference type="SAM" id="Phobius"/>
    </source>
</evidence>
<keyword evidence="1" id="KW-0812">Transmembrane</keyword>
<organism evidence="2">
    <name type="scientific">marine metagenome</name>
    <dbReference type="NCBI Taxonomy" id="408172"/>
    <lineage>
        <taxon>unclassified sequences</taxon>
        <taxon>metagenomes</taxon>
        <taxon>ecological metagenomes</taxon>
    </lineage>
</organism>
<proteinExistence type="predicted"/>
<feature type="non-terminal residue" evidence="2">
    <location>
        <position position="100"/>
    </location>
</feature>
<keyword evidence="1" id="KW-1133">Transmembrane helix</keyword>
<accession>A0A383CGV3</accession>
<evidence type="ECO:0000313" key="2">
    <source>
        <dbReference type="EMBL" id="SVE31452.1"/>
    </source>
</evidence>
<gene>
    <name evidence="2" type="ORF">METZ01_LOCUS484306</name>
</gene>
<dbReference type="EMBL" id="UINC01208755">
    <property type="protein sequence ID" value="SVE31452.1"/>
    <property type="molecule type" value="Genomic_DNA"/>
</dbReference>